<evidence type="ECO:0000313" key="5">
    <source>
        <dbReference type="Proteomes" id="UP000198940"/>
    </source>
</evidence>
<dbReference type="EMBL" id="FOKU01000003">
    <property type="protein sequence ID" value="SFB84741.1"/>
    <property type="molecule type" value="Genomic_DNA"/>
</dbReference>
<dbReference type="InterPro" id="IPR032710">
    <property type="entry name" value="NTF2-like_dom_sf"/>
</dbReference>
<dbReference type="InterPro" id="IPR027843">
    <property type="entry name" value="DUF4440"/>
</dbReference>
<comment type="caution">
    <text evidence="3">The sequence shown here is derived from an EMBL/GenBank/DDBJ whole genome shotgun (WGS) entry which is preliminary data.</text>
</comment>
<proteinExistence type="predicted"/>
<gene>
    <name evidence="2" type="ORF">SAMN04487891_10324</name>
    <name evidence="3" type="ORF">SAMN05216293_1185</name>
</gene>
<dbReference type="STRING" id="1055723.SAMN05216293_1185"/>
<dbReference type="EMBL" id="FRAT01000003">
    <property type="protein sequence ID" value="SHK50863.1"/>
    <property type="molecule type" value="Genomic_DNA"/>
</dbReference>
<name>A0A1M6T1J5_9FLAO</name>
<sequence>MKNLLCLITALIILTSCNSKKEETVIDTALPEGEQVSELFSTIATMDSLYFSAQNVCDLEKYAYYLSEDFEFFHDKAGLTPSKEKEMMDMAIFCGEEQRTRQPLRRELTKGSLQVYPMDNYGALEFCDHVFYLQINDGTEKVVGSGKMTALWKLENNEWKLARIISYDHQPIAKVELKTEILDKYVGDYMLPDRIVNIKREEKFLRATDVNDGKPGWNTLLFPESENSFYFNYENVVYEFIDSGAQIGTLNIYENGKLIEEAKRKN</sequence>
<accession>A0A1M6T1J5</accession>
<evidence type="ECO:0000259" key="1">
    <source>
        <dbReference type="Pfam" id="PF14534"/>
    </source>
</evidence>
<dbReference type="Proteomes" id="UP000198940">
    <property type="component" value="Unassembled WGS sequence"/>
</dbReference>
<evidence type="ECO:0000313" key="2">
    <source>
        <dbReference type="EMBL" id="SFB84741.1"/>
    </source>
</evidence>
<dbReference type="Proteomes" id="UP000184031">
    <property type="component" value="Unassembled WGS sequence"/>
</dbReference>
<dbReference type="Pfam" id="PF14534">
    <property type="entry name" value="DUF4440"/>
    <property type="match status" value="1"/>
</dbReference>
<keyword evidence="5" id="KW-1185">Reference proteome</keyword>
<dbReference type="OrthoDB" id="1357763at2"/>
<dbReference type="AlphaFoldDB" id="A0A1M6T1J5"/>
<protein>
    <recommendedName>
        <fullName evidence="1">DUF4440 domain-containing protein</fullName>
    </recommendedName>
</protein>
<feature type="domain" description="DUF4440" evidence="1">
    <location>
        <begin position="43"/>
        <end position="161"/>
    </location>
</feature>
<evidence type="ECO:0000313" key="3">
    <source>
        <dbReference type="EMBL" id="SHK50863.1"/>
    </source>
</evidence>
<reference evidence="3 4" key="1">
    <citation type="submission" date="2016-11" db="EMBL/GenBank/DDBJ databases">
        <authorList>
            <person name="Varghese N."/>
            <person name="Submissions S."/>
        </authorList>
    </citation>
    <scope>NUCLEOTIDE SEQUENCE [LARGE SCALE GENOMIC DNA]</scope>
    <source>
        <strain evidence="3 4">CGMCC 1.12174</strain>
        <strain evidence="2 5">DSM 26351</strain>
    </source>
</reference>
<dbReference type="PROSITE" id="PS51257">
    <property type="entry name" value="PROKAR_LIPOPROTEIN"/>
    <property type="match status" value="1"/>
</dbReference>
<evidence type="ECO:0000313" key="4">
    <source>
        <dbReference type="Proteomes" id="UP000184031"/>
    </source>
</evidence>
<dbReference type="SUPFAM" id="SSF54427">
    <property type="entry name" value="NTF2-like"/>
    <property type="match status" value="1"/>
</dbReference>
<dbReference type="RefSeq" id="WP_081894294.1">
    <property type="nucleotide sequence ID" value="NZ_FOKU01000003.1"/>
</dbReference>
<organism evidence="3 4">
    <name type="scientific">Flagellimonas taeanensis</name>
    <dbReference type="NCBI Taxonomy" id="1005926"/>
    <lineage>
        <taxon>Bacteria</taxon>
        <taxon>Pseudomonadati</taxon>
        <taxon>Bacteroidota</taxon>
        <taxon>Flavobacteriia</taxon>
        <taxon>Flavobacteriales</taxon>
        <taxon>Flavobacteriaceae</taxon>
        <taxon>Flagellimonas</taxon>
    </lineage>
</organism>